<feature type="transmembrane region" description="Helical" evidence="1">
    <location>
        <begin position="876"/>
        <end position="898"/>
    </location>
</feature>
<dbReference type="Pfam" id="PF00873">
    <property type="entry name" value="ACR_tran"/>
    <property type="match status" value="1"/>
</dbReference>
<evidence type="ECO:0000256" key="1">
    <source>
        <dbReference type="SAM" id="Phobius"/>
    </source>
</evidence>
<reference evidence="2 3" key="1">
    <citation type="submission" date="2024-03" db="EMBL/GenBank/DDBJ databases">
        <title>Community enrichment and isolation of bacterial strains for fucoidan degradation.</title>
        <authorList>
            <person name="Sichert A."/>
        </authorList>
    </citation>
    <scope>NUCLEOTIDE SEQUENCE [LARGE SCALE GENOMIC DNA]</scope>
    <source>
        <strain evidence="2 3">AS76</strain>
    </source>
</reference>
<dbReference type="SUPFAM" id="SSF82866">
    <property type="entry name" value="Multidrug efflux transporter AcrB transmembrane domain"/>
    <property type="match status" value="2"/>
</dbReference>
<dbReference type="Proteomes" id="UP001449225">
    <property type="component" value="Unassembled WGS sequence"/>
</dbReference>
<dbReference type="Gene3D" id="3.30.70.1320">
    <property type="entry name" value="Multidrug efflux transporter AcrB pore domain like"/>
    <property type="match status" value="1"/>
</dbReference>
<dbReference type="InterPro" id="IPR001036">
    <property type="entry name" value="Acrflvin-R"/>
</dbReference>
<accession>A0ABU9TUJ2</accession>
<dbReference type="Gene3D" id="3.30.70.1430">
    <property type="entry name" value="Multidrug efflux transporter AcrB pore domain"/>
    <property type="match status" value="2"/>
</dbReference>
<feature type="transmembrane region" description="Helical" evidence="1">
    <location>
        <begin position="338"/>
        <end position="358"/>
    </location>
</feature>
<keyword evidence="3" id="KW-1185">Reference proteome</keyword>
<name>A0ABU9TUJ2_9GAMM</name>
<dbReference type="Gene3D" id="1.20.1640.10">
    <property type="entry name" value="Multidrug efflux transporter AcrB transmembrane domain"/>
    <property type="match status" value="2"/>
</dbReference>
<feature type="transmembrane region" description="Helical" evidence="1">
    <location>
        <begin position="364"/>
        <end position="384"/>
    </location>
</feature>
<dbReference type="EMBL" id="JBBMRA010000014">
    <property type="protein sequence ID" value="MEM5537374.1"/>
    <property type="molecule type" value="Genomic_DNA"/>
</dbReference>
<feature type="transmembrane region" description="Helical" evidence="1">
    <location>
        <begin position="463"/>
        <end position="486"/>
    </location>
</feature>
<dbReference type="PANTHER" id="PTHR32063:SF33">
    <property type="entry name" value="RND SUPERFAMILY EFFLUX PUMP PERMEASE COMPONENT"/>
    <property type="match status" value="1"/>
</dbReference>
<dbReference type="PANTHER" id="PTHR32063">
    <property type="match status" value="1"/>
</dbReference>
<keyword evidence="1" id="KW-1133">Transmembrane helix</keyword>
<feature type="transmembrane region" description="Helical" evidence="1">
    <location>
        <begin position="926"/>
        <end position="950"/>
    </location>
</feature>
<dbReference type="SUPFAM" id="SSF82714">
    <property type="entry name" value="Multidrug efflux transporter AcrB TolC docking domain, DN and DC subdomains"/>
    <property type="match status" value="2"/>
</dbReference>
<dbReference type="Gene3D" id="3.30.2090.10">
    <property type="entry name" value="Multidrug efflux transporter AcrB TolC docking domain, DN and DC subdomains"/>
    <property type="match status" value="2"/>
</dbReference>
<feature type="transmembrane region" description="Helical" evidence="1">
    <location>
        <begin position="1003"/>
        <end position="1029"/>
    </location>
</feature>
<dbReference type="PRINTS" id="PR00702">
    <property type="entry name" value="ACRIFLAVINRP"/>
</dbReference>
<evidence type="ECO:0000313" key="3">
    <source>
        <dbReference type="Proteomes" id="UP001449225"/>
    </source>
</evidence>
<sequence>MSKYDGALQNITASFASHRVAANLFMLLMILAGIWGIKKLNTQFFPSFELDVITVQVIWSGAAAEDIASSIILPIEEELKSLTGIDTLYSTAQQSSASIRIEVDEDADVDYLLDEVKQKIDSVRNELPSDIEEPLVQRIIRYEQIASLIISSKNSTLEELRTFAHRFEQELLALGINKIDFTGLPDQQISIEFPAAQLHELDMTMAQVANSIKLRSLDLPAGTAAKGDGSRQIRSLNQQRDVEGFRQLPVITDNEGRLIRLGDIADVSLKVKDSQVLLQYQGAPAVMLQLRRTETQDTLKSAEILNTWLEKTRPTLPDDIKMVTYDERWLPVKQRINLLLKNGISGLILVICILFLFLNARVAFWVTIGIPVSFMATLAVLYAIGGSINMISLFGLIMALGIIVDDAIVVGEDTLTHVQMGESGLHAAIGGAHRMLAPVVASSMTTVAAFLPLLLIGGTIGNILIDIPTVVICVIMASLVECFLILPGHLHHSIKNIADLRPSKLRVRLDNGFNQFKDGPFRKLVTKAVEFRWTTIAVAVGMFILALALIMGGRVKFTFFPAVERDTMTANVQFSAGTDSDIVDQFINHLDLTLIETDNALGGDNIKVAFQQLRSASFSRTSASGTSGDEFGSLLVELQPGDNRAISTSAFNKEWRKRITVPAGIEKFTIEVATSGPPGKPIEVKLTGNDIQNIKQASLELQALLKSYAGLTNIDDDLPFGKSQLIYELTPAGKAAGLTLDAVGRQLRAAFDGLEVQNFYQNQDEIEVRIQLPKAERDRLSIIEQLPVVLPDGGTTPLSNVVTFRAQQGLDTLTRVDGQLSINVTADLDESVANAGEIIEDLKSNKLEQILAQHGVSASFEGKNKSQRETLADMKLGLALALILIFIILAWVFASYSWPISVMLAIPLGLTGAILGHGFMGMNMTILSLFGFFGLSGIVINDSIVLVTFYKELRKKGIAIQEALIEASCQRLRAVLLTSLTTIAGLTPILFETSLQAQFLIPMAVSIVFGLAYGTALILLFVPATLTIIESVRTNLGLKNHDAPDLPLAIDGKH</sequence>
<feature type="transmembrane region" description="Helical" evidence="1">
    <location>
        <begin position="531"/>
        <end position="550"/>
    </location>
</feature>
<feature type="transmembrane region" description="Helical" evidence="1">
    <location>
        <begin position="435"/>
        <end position="456"/>
    </location>
</feature>
<evidence type="ECO:0000313" key="2">
    <source>
        <dbReference type="EMBL" id="MEM5537374.1"/>
    </source>
</evidence>
<keyword evidence="1" id="KW-0472">Membrane</keyword>
<feature type="transmembrane region" description="Helical" evidence="1">
    <location>
        <begin position="391"/>
        <end position="410"/>
    </location>
</feature>
<comment type="caution">
    <text evidence="2">The sequence shown here is derived from an EMBL/GenBank/DDBJ whole genome shotgun (WGS) entry which is preliminary data.</text>
</comment>
<dbReference type="SUPFAM" id="SSF82693">
    <property type="entry name" value="Multidrug efflux transporter AcrB pore domain, PN1, PN2, PC1 and PC2 subdomains"/>
    <property type="match status" value="2"/>
</dbReference>
<dbReference type="Gene3D" id="3.30.70.1440">
    <property type="entry name" value="Multidrug efflux transporter AcrB pore domain"/>
    <property type="match status" value="1"/>
</dbReference>
<dbReference type="RefSeq" id="WP_342854774.1">
    <property type="nucleotide sequence ID" value="NZ_JBBMRA010000014.1"/>
</dbReference>
<feature type="transmembrane region" description="Helical" evidence="1">
    <location>
        <begin position="20"/>
        <end position="37"/>
    </location>
</feature>
<keyword evidence="1" id="KW-0812">Transmembrane</keyword>
<gene>
    <name evidence="2" type="ORF">WNY58_13345</name>
</gene>
<dbReference type="InterPro" id="IPR027463">
    <property type="entry name" value="AcrB_DN_DC_subdom"/>
</dbReference>
<organism evidence="2 3">
    <name type="scientific">Neptuniibacter pectenicola</name>
    <dbReference type="NCBI Taxonomy" id="1806669"/>
    <lineage>
        <taxon>Bacteria</taxon>
        <taxon>Pseudomonadati</taxon>
        <taxon>Pseudomonadota</taxon>
        <taxon>Gammaproteobacteria</taxon>
        <taxon>Oceanospirillales</taxon>
        <taxon>Oceanospirillaceae</taxon>
        <taxon>Neptuniibacter</taxon>
    </lineage>
</organism>
<proteinExistence type="predicted"/>
<protein>
    <submittedName>
        <fullName evidence="2">Efflux RND transporter permease subunit</fullName>
    </submittedName>
</protein>